<name>A0ABU3DFZ0_9RHOB</name>
<dbReference type="SUPFAM" id="SSF52833">
    <property type="entry name" value="Thioredoxin-like"/>
    <property type="match status" value="1"/>
</dbReference>
<dbReference type="Gene3D" id="3.40.30.10">
    <property type="entry name" value="Glutaredoxin"/>
    <property type="match status" value="1"/>
</dbReference>
<dbReference type="CDD" id="cd00299">
    <property type="entry name" value="GST_C_family"/>
    <property type="match status" value="1"/>
</dbReference>
<sequence length="224" mass="24197">MIPELLHHPLDPASHAPLFAAAELGAAVSLIVVDLADAADRGALAAIWPHGTLPVLRDPGLPGGALGEASIIVERLDTGRALLPAGRELEVRMWERRIERMLTQPTRKIVEDRLRRPGTRDLHGVGEARRTLSAAYDALEAELAPDPWIFGDRLTLADIVAGPALFFADTVVPLMPAHPALGSYLGRLMTRTAYGSVLAGAKPWFPAYPMDQKPSLDTLRLGDF</sequence>
<dbReference type="PANTHER" id="PTHR44051">
    <property type="entry name" value="GLUTATHIONE S-TRANSFERASE-RELATED"/>
    <property type="match status" value="1"/>
</dbReference>
<dbReference type="PROSITE" id="PS50404">
    <property type="entry name" value="GST_NTER"/>
    <property type="match status" value="1"/>
</dbReference>
<evidence type="ECO:0000259" key="2">
    <source>
        <dbReference type="PROSITE" id="PS50405"/>
    </source>
</evidence>
<evidence type="ECO:0000313" key="4">
    <source>
        <dbReference type="Proteomes" id="UP001265259"/>
    </source>
</evidence>
<dbReference type="InterPro" id="IPR004045">
    <property type="entry name" value="Glutathione_S-Trfase_N"/>
</dbReference>
<proteinExistence type="predicted"/>
<dbReference type="CDD" id="cd00570">
    <property type="entry name" value="GST_N_family"/>
    <property type="match status" value="1"/>
</dbReference>
<feature type="domain" description="GST C-terminal" evidence="2">
    <location>
        <begin position="84"/>
        <end position="210"/>
    </location>
</feature>
<gene>
    <name evidence="3" type="ORF">RM543_07915</name>
</gene>
<accession>A0ABU3DFZ0</accession>
<protein>
    <submittedName>
        <fullName evidence="3">Glutathione S-transferase family protein</fullName>
    </submittedName>
</protein>
<organism evidence="3 4">
    <name type="scientific">Tropicimonas omnivorans</name>
    <dbReference type="NCBI Taxonomy" id="3075590"/>
    <lineage>
        <taxon>Bacteria</taxon>
        <taxon>Pseudomonadati</taxon>
        <taxon>Pseudomonadota</taxon>
        <taxon>Alphaproteobacteria</taxon>
        <taxon>Rhodobacterales</taxon>
        <taxon>Roseobacteraceae</taxon>
        <taxon>Tropicimonas</taxon>
    </lineage>
</organism>
<dbReference type="InterPro" id="IPR010987">
    <property type="entry name" value="Glutathione-S-Trfase_C-like"/>
</dbReference>
<feature type="domain" description="GST N-terminal" evidence="1">
    <location>
        <begin position="1"/>
        <end position="84"/>
    </location>
</feature>
<comment type="caution">
    <text evidence="3">The sequence shown here is derived from an EMBL/GenBank/DDBJ whole genome shotgun (WGS) entry which is preliminary data.</text>
</comment>
<dbReference type="InterPro" id="IPR036282">
    <property type="entry name" value="Glutathione-S-Trfase_C_sf"/>
</dbReference>
<dbReference type="PROSITE" id="PS50405">
    <property type="entry name" value="GST_CTER"/>
    <property type="match status" value="1"/>
</dbReference>
<reference evidence="3 4" key="1">
    <citation type="submission" date="2023-09" db="EMBL/GenBank/DDBJ databases">
        <authorList>
            <person name="Rey-Velasco X."/>
        </authorList>
    </citation>
    <scope>NUCLEOTIDE SEQUENCE [LARGE SCALE GENOMIC DNA]</scope>
    <source>
        <strain evidence="3 4">F158</strain>
    </source>
</reference>
<dbReference type="Gene3D" id="1.20.1050.10">
    <property type="match status" value="1"/>
</dbReference>
<dbReference type="EMBL" id="JAVRHL010000002">
    <property type="protein sequence ID" value="MDT0682607.1"/>
    <property type="molecule type" value="Genomic_DNA"/>
</dbReference>
<evidence type="ECO:0000313" key="3">
    <source>
        <dbReference type="EMBL" id="MDT0682607.1"/>
    </source>
</evidence>
<dbReference type="PANTHER" id="PTHR44051:SF8">
    <property type="entry name" value="GLUTATHIONE S-TRANSFERASE GSTA"/>
    <property type="match status" value="1"/>
</dbReference>
<dbReference type="InterPro" id="IPR036249">
    <property type="entry name" value="Thioredoxin-like_sf"/>
</dbReference>
<dbReference type="Proteomes" id="UP001265259">
    <property type="component" value="Unassembled WGS sequence"/>
</dbReference>
<dbReference type="Pfam" id="PF13410">
    <property type="entry name" value="GST_C_2"/>
    <property type="match status" value="1"/>
</dbReference>
<dbReference type="SUPFAM" id="SSF47616">
    <property type="entry name" value="GST C-terminal domain-like"/>
    <property type="match status" value="1"/>
</dbReference>
<keyword evidence="4" id="KW-1185">Reference proteome</keyword>
<evidence type="ECO:0000259" key="1">
    <source>
        <dbReference type="PROSITE" id="PS50404"/>
    </source>
</evidence>
<dbReference type="RefSeq" id="WP_311690348.1">
    <property type="nucleotide sequence ID" value="NZ_JAVRHL010000002.1"/>
</dbReference>